<dbReference type="PANTHER" id="PTHR31348:SF3">
    <property type="entry name" value="EID1-LIKE F-BOX PROTEIN 3"/>
    <property type="match status" value="1"/>
</dbReference>
<evidence type="ECO:0000313" key="2">
    <source>
        <dbReference type="EMBL" id="KAJ3699259.1"/>
    </source>
</evidence>
<dbReference type="AlphaFoldDB" id="A0AAD5ZJW0"/>
<reference evidence="2 3" key="1">
    <citation type="journal article" date="2022" name="Cell">
        <title>Repeat-based holocentromeres influence genome architecture and karyotype evolution.</title>
        <authorList>
            <person name="Hofstatter P.G."/>
            <person name="Thangavel G."/>
            <person name="Lux T."/>
            <person name="Neumann P."/>
            <person name="Vondrak T."/>
            <person name="Novak P."/>
            <person name="Zhang M."/>
            <person name="Costa L."/>
            <person name="Castellani M."/>
            <person name="Scott A."/>
            <person name="Toegelov H."/>
            <person name="Fuchs J."/>
            <person name="Mata-Sucre Y."/>
            <person name="Dias Y."/>
            <person name="Vanzela A.L.L."/>
            <person name="Huettel B."/>
            <person name="Almeida C.C.S."/>
            <person name="Simkova H."/>
            <person name="Souza G."/>
            <person name="Pedrosa-Harand A."/>
            <person name="Macas J."/>
            <person name="Mayer K.F.X."/>
            <person name="Houben A."/>
            <person name="Marques A."/>
        </authorList>
    </citation>
    <scope>NUCLEOTIDE SEQUENCE [LARGE SCALE GENOMIC DNA]</scope>
    <source>
        <strain evidence="2">RhyTen1mFocal</strain>
    </source>
</reference>
<protein>
    <recommendedName>
        <fullName evidence="4">F-box domain-containing protein</fullName>
    </recommendedName>
</protein>
<dbReference type="CDD" id="cd09917">
    <property type="entry name" value="F-box_SF"/>
    <property type="match status" value="1"/>
</dbReference>
<evidence type="ECO:0000313" key="3">
    <source>
        <dbReference type="Proteomes" id="UP001210211"/>
    </source>
</evidence>
<dbReference type="SUPFAM" id="SSF81383">
    <property type="entry name" value="F-box domain"/>
    <property type="match status" value="1"/>
</dbReference>
<dbReference type="PANTHER" id="PTHR31348">
    <property type="entry name" value="EID1-LIKE F-BOX PROTEIN 2-RELATED"/>
    <property type="match status" value="1"/>
</dbReference>
<accession>A0AAD5ZJW0</accession>
<sequence>MAQQNQEENPSATTCSDSSHINQCTADHHMVLRQRTNPNTGILDEQVLCLVFRHLNWDPQTLCSTACTSRRLRAVAERVLFFELCLSRAPRLVSSLVAACSTLPLGKSGSAPRIPGGWSALAKLLLFCCGCKPSRFFPLSNAVPGHFVAVSRFSKTSGQSFLLRRFWGDLLYVSDPCEHGSPAEEDQDLGAYRGVFCGFMRSHTRACLVERNVKLETQIRCPYCGARVWSMSGASLIPKHAARRLGSQVNRMEYFVCVYGHLHGSCWLARLSSDDDDTDDESNDDDERDDEPDGDKNLT</sequence>
<evidence type="ECO:0008006" key="4">
    <source>
        <dbReference type="Google" id="ProtNLM"/>
    </source>
</evidence>
<name>A0AAD5ZJW0_9POAL</name>
<dbReference type="InterPro" id="IPR036047">
    <property type="entry name" value="F-box-like_dom_sf"/>
</dbReference>
<organism evidence="2 3">
    <name type="scientific">Rhynchospora tenuis</name>
    <dbReference type="NCBI Taxonomy" id="198213"/>
    <lineage>
        <taxon>Eukaryota</taxon>
        <taxon>Viridiplantae</taxon>
        <taxon>Streptophyta</taxon>
        <taxon>Embryophyta</taxon>
        <taxon>Tracheophyta</taxon>
        <taxon>Spermatophyta</taxon>
        <taxon>Magnoliopsida</taxon>
        <taxon>Liliopsida</taxon>
        <taxon>Poales</taxon>
        <taxon>Cyperaceae</taxon>
        <taxon>Cyperoideae</taxon>
        <taxon>Rhynchosporeae</taxon>
        <taxon>Rhynchospora</taxon>
    </lineage>
</organism>
<dbReference type="EMBL" id="JAMRDG010000001">
    <property type="protein sequence ID" value="KAJ3699259.1"/>
    <property type="molecule type" value="Genomic_DNA"/>
</dbReference>
<dbReference type="InterPro" id="IPR040267">
    <property type="entry name" value="EID1-like"/>
</dbReference>
<proteinExistence type="predicted"/>
<keyword evidence="3" id="KW-1185">Reference proteome</keyword>
<dbReference type="Proteomes" id="UP001210211">
    <property type="component" value="Unassembled WGS sequence"/>
</dbReference>
<gene>
    <name evidence="2" type="ORF">LUZ61_002964</name>
</gene>
<feature type="region of interest" description="Disordered" evidence="1">
    <location>
        <begin position="273"/>
        <end position="299"/>
    </location>
</feature>
<feature type="compositionally biased region" description="Acidic residues" evidence="1">
    <location>
        <begin position="274"/>
        <end position="293"/>
    </location>
</feature>
<comment type="caution">
    <text evidence="2">The sequence shown here is derived from an EMBL/GenBank/DDBJ whole genome shotgun (WGS) entry which is preliminary data.</text>
</comment>
<evidence type="ECO:0000256" key="1">
    <source>
        <dbReference type="SAM" id="MobiDB-lite"/>
    </source>
</evidence>